<dbReference type="EMBL" id="CAJJDP010000119">
    <property type="protein sequence ID" value="CAD8199292.1"/>
    <property type="molecule type" value="Genomic_DNA"/>
</dbReference>
<keyword evidence="2" id="KW-1185">Reference proteome</keyword>
<dbReference type="AlphaFoldDB" id="A0A8S1XEY8"/>
<evidence type="ECO:0000313" key="1">
    <source>
        <dbReference type="EMBL" id="CAD8199292.1"/>
    </source>
</evidence>
<dbReference type="Proteomes" id="UP000683925">
    <property type="component" value="Unassembled WGS sequence"/>
</dbReference>
<proteinExistence type="predicted"/>
<accession>A0A8S1XEY8</accession>
<sequence length="50" mass="5987">MNQNKNVMLCFRNYKKPDKIMPKFAKNNHKTNGVVCVRRYFLDSFAFQNS</sequence>
<reference evidence="1" key="1">
    <citation type="submission" date="2021-01" db="EMBL/GenBank/DDBJ databases">
        <authorList>
            <consortium name="Genoscope - CEA"/>
            <person name="William W."/>
        </authorList>
    </citation>
    <scope>NUCLEOTIDE SEQUENCE</scope>
</reference>
<evidence type="ECO:0000313" key="2">
    <source>
        <dbReference type="Proteomes" id="UP000683925"/>
    </source>
</evidence>
<gene>
    <name evidence="1" type="ORF">POCTA_138.1.T1190035</name>
</gene>
<name>A0A8S1XEY8_PAROT</name>
<protein>
    <submittedName>
        <fullName evidence="1">Uncharacterized protein</fullName>
    </submittedName>
</protein>
<organism evidence="1 2">
    <name type="scientific">Paramecium octaurelia</name>
    <dbReference type="NCBI Taxonomy" id="43137"/>
    <lineage>
        <taxon>Eukaryota</taxon>
        <taxon>Sar</taxon>
        <taxon>Alveolata</taxon>
        <taxon>Ciliophora</taxon>
        <taxon>Intramacronucleata</taxon>
        <taxon>Oligohymenophorea</taxon>
        <taxon>Peniculida</taxon>
        <taxon>Parameciidae</taxon>
        <taxon>Paramecium</taxon>
    </lineage>
</organism>
<comment type="caution">
    <text evidence="1">The sequence shown here is derived from an EMBL/GenBank/DDBJ whole genome shotgun (WGS) entry which is preliminary data.</text>
</comment>